<evidence type="ECO:0000313" key="4">
    <source>
        <dbReference type="Proteomes" id="UP000295055"/>
    </source>
</evidence>
<sequence length="259" mass="29016">MTDFITANQKAWDKQTASQQPWSTPVDSQTIEEAKKGNWEIHLTPTPLNKAWLGDVKGKKILCLASAGGQQAPILAAVGAIVTVFDLSEKQLAQDSMVAKRDNLALTTVQGDMRYLPMFEDNSFDIIFHPISNLYIPDVNPVWQECFRVLKPQGRLLSSFFNPVVFVDDRDKSPTENTIIRPRYTMPFSELDNLSQEQVASKQAKQEAFVFGHSLTDLIGGQIQAGFNIAGFQEDWQPNPRFVIDNFLPTFLATLAIKP</sequence>
<dbReference type="RefSeq" id="WP_132496082.1">
    <property type="nucleotide sequence ID" value="NZ_SMAS01000003.1"/>
</dbReference>
<dbReference type="AlphaFoldDB" id="A0A4R3NLT1"/>
<dbReference type="Proteomes" id="UP000295055">
    <property type="component" value="Unassembled WGS sequence"/>
</dbReference>
<evidence type="ECO:0000256" key="1">
    <source>
        <dbReference type="SAM" id="MobiDB-lite"/>
    </source>
</evidence>
<reference evidence="3 4" key="1">
    <citation type="submission" date="2019-03" db="EMBL/GenBank/DDBJ databases">
        <title>Genomic analyses of the natural microbiome of Caenorhabditis elegans.</title>
        <authorList>
            <person name="Samuel B."/>
        </authorList>
    </citation>
    <scope>NUCLEOTIDE SEQUENCE [LARGE SCALE GENOMIC DNA]</scope>
    <source>
        <strain evidence="3 4">JUb102</strain>
    </source>
</reference>
<accession>A0A4R3NLT1</accession>
<dbReference type="InterPro" id="IPR029063">
    <property type="entry name" value="SAM-dependent_MTases_sf"/>
</dbReference>
<gene>
    <name evidence="3" type="ORF">EC835_103409</name>
</gene>
<proteinExistence type="predicted"/>
<feature type="region of interest" description="Disordered" evidence="1">
    <location>
        <begin position="1"/>
        <end position="26"/>
    </location>
</feature>
<dbReference type="InterPro" id="IPR013216">
    <property type="entry name" value="Methyltransf_11"/>
</dbReference>
<name>A0A4R3NLT1_9GAMM</name>
<feature type="domain" description="Methyltransferase type 11" evidence="2">
    <location>
        <begin position="63"/>
        <end position="157"/>
    </location>
</feature>
<organism evidence="3 4">
    <name type="scientific">Providencia alcalifaciens</name>
    <dbReference type="NCBI Taxonomy" id="126385"/>
    <lineage>
        <taxon>Bacteria</taxon>
        <taxon>Pseudomonadati</taxon>
        <taxon>Pseudomonadota</taxon>
        <taxon>Gammaproteobacteria</taxon>
        <taxon>Enterobacterales</taxon>
        <taxon>Morganellaceae</taxon>
        <taxon>Providencia</taxon>
    </lineage>
</organism>
<dbReference type="Gene3D" id="3.40.50.150">
    <property type="entry name" value="Vaccinia Virus protein VP39"/>
    <property type="match status" value="1"/>
</dbReference>
<dbReference type="EMBL" id="SMAS01000003">
    <property type="protein sequence ID" value="TCT35951.1"/>
    <property type="molecule type" value="Genomic_DNA"/>
</dbReference>
<dbReference type="GO" id="GO:0032259">
    <property type="term" value="P:methylation"/>
    <property type="evidence" value="ECO:0007669"/>
    <property type="project" value="UniProtKB-KW"/>
</dbReference>
<dbReference type="PANTHER" id="PTHR43591">
    <property type="entry name" value="METHYLTRANSFERASE"/>
    <property type="match status" value="1"/>
</dbReference>
<evidence type="ECO:0000313" key="3">
    <source>
        <dbReference type="EMBL" id="TCT35951.1"/>
    </source>
</evidence>
<evidence type="ECO:0000259" key="2">
    <source>
        <dbReference type="Pfam" id="PF08241"/>
    </source>
</evidence>
<dbReference type="SUPFAM" id="SSF53335">
    <property type="entry name" value="S-adenosyl-L-methionine-dependent methyltransferases"/>
    <property type="match status" value="1"/>
</dbReference>
<dbReference type="OrthoDB" id="529208at2"/>
<dbReference type="CDD" id="cd02440">
    <property type="entry name" value="AdoMet_MTases"/>
    <property type="match status" value="1"/>
</dbReference>
<dbReference type="GO" id="GO:0008757">
    <property type="term" value="F:S-adenosylmethionine-dependent methyltransferase activity"/>
    <property type="evidence" value="ECO:0007669"/>
    <property type="project" value="InterPro"/>
</dbReference>
<comment type="caution">
    <text evidence="3">The sequence shown here is derived from an EMBL/GenBank/DDBJ whole genome shotgun (WGS) entry which is preliminary data.</text>
</comment>
<keyword evidence="3" id="KW-0489">Methyltransferase</keyword>
<keyword evidence="3" id="KW-0808">Transferase</keyword>
<dbReference type="Pfam" id="PF08241">
    <property type="entry name" value="Methyltransf_11"/>
    <property type="match status" value="1"/>
</dbReference>
<protein>
    <submittedName>
        <fullName evidence="3">Methyltransferase family protein</fullName>
    </submittedName>
</protein>